<dbReference type="GO" id="GO:0004497">
    <property type="term" value="F:monooxygenase activity"/>
    <property type="evidence" value="ECO:0007669"/>
    <property type="project" value="UniProtKB-KW"/>
</dbReference>
<gene>
    <name evidence="1" type="ORF">DCK97_28120</name>
</gene>
<proteinExistence type="predicted"/>
<keyword evidence="1" id="KW-0560">Oxidoreductase</keyword>
<accession>A0A3B9IVL2</accession>
<dbReference type="Proteomes" id="UP000257706">
    <property type="component" value="Unassembled WGS sequence"/>
</dbReference>
<comment type="caution">
    <text evidence="1">The sequence shown here is derived from an EMBL/GenBank/DDBJ whole genome shotgun (WGS) entry which is preliminary data.</text>
</comment>
<reference evidence="1 2" key="1">
    <citation type="journal article" date="2018" name="Nat. Biotechnol.">
        <title>A standardized bacterial taxonomy based on genome phylogeny substantially revises the tree of life.</title>
        <authorList>
            <person name="Parks D.H."/>
            <person name="Chuvochina M."/>
            <person name="Waite D.W."/>
            <person name="Rinke C."/>
            <person name="Skarshewski A."/>
            <person name="Chaumeil P.A."/>
            <person name="Hugenholtz P."/>
        </authorList>
    </citation>
    <scope>NUCLEOTIDE SEQUENCE [LARGE SCALE GENOMIC DNA]</scope>
    <source>
        <strain evidence="1">UBA8739</strain>
    </source>
</reference>
<dbReference type="AlphaFoldDB" id="A0A3B9IVL2"/>
<name>A0A3B9IVL2_9PROT</name>
<evidence type="ECO:0000313" key="1">
    <source>
        <dbReference type="EMBL" id="HAE51283.1"/>
    </source>
</evidence>
<feature type="non-terminal residue" evidence="1">
    <location>
        <position position="35"/>
    </location>
</feature>
<dbReference type="EMBL" id="DMAI01000468">
    <property type="protein sequence ID" value="HAE51283.1"/>
    <property type="molecule type" value="Genomic_DNA"/>
</dbReference>
<sequence>MSLPDSLARRLQLPVIGSPLFIVSNPDLVIAQCKA</sequence>
<keyword evidence="1" id="KW-0503">Monooxygenase</keyword>
<protein>
    <submittedName>
        <fullName evidence="1">Nitronate monooxygenase</fullName>
    </submittedName>
</protein>
<organism evidence="1 2">
    <name type="scientific">Tistrella mobilis</name>
    <dbReference type="NCBI Taxonomy" id="171437"/>
    <lineage>
        <taxon>Bacteria</taxon>
        <taxon>Pseudomonadati</taxon>
        <taxon>Pseudomonadota</taxon>
        <taxon>Alphaproteobacteria</taxon>
        <taxon>Geminicoccales</taxon>
        <taxon>Geminicoccaceae</taxon>
        <taxon>Tistrella</taxon>
    </lineage>
</organism>
<evidence type="ECO:0000313" key="2">
    <source>
        <dbReference type="Proteomes" id="UP000257706"/>
    </source>
</evidence>